<name>A0A1Y3B319_EURMA</name>
<keyword evidence="2" id="KW-1185">Reference proteome</keyword>
<protein>
    <submittedName>
        <fullName evidence="1">Uncharacterized protein</fullName>
    </submittedName>
</protein>
<dbReference type="Proteomes" id="UP000194236">
    <property type="component" value="Unassembled WGS sequence"/>
</dbReference>
<comment type="caution">
    <text evidence="1">The sequence shown here is derived from an EMBL/GenBank/DDBJ whole genome shotgun (WGS) entry which is preliminary data.</text>
</comment>
<proteinExistence type="predicted"/>
<reference evidence="1 2" key="1">
    <citation type="submission" date="2017-03" db="EMBL/GenBank/DDBJ databases">
        <title>Genome Survey of Euroglyphus maynei.</title>
        <authorList>
            <person name="Arlian L.G."/>
            <person name="Morgan M.S."/>
            <person name="Rider S.D."/>
        </authorList>
    </citation>
    <scope>NUCLEOTIDE SEQUENCE [LARGE SCALE GENOMIC DNA]</scope>
    <source>
        <strain evidence="1">Arlian Lab</strain>
        <tissue evidence="1">Whole body</tissue>
    </source>
</reference>
<sequence length="63" mass="7588">MGLQNKTRLDRLKIVKTKYHSEKSQCDNHEAGRQQKALILKEKQRMNIMNMNESMMNVYHHQM</sequence>
<dbReference type="AlphaFoldDB" id="A0A1Y3B319"/>
<accession>A0A1Y3B319</accession>
<dbReference type="EMBL" id="MUJZ01042994">
    <property type="protein sequence ID" value="OTF75221.1"/>
    <property type="molecule type" value="Genomic_DNA"/>
</dbReference>
<organism evidence="1 2">
    <name type="scientific">Euroglyphus maynei</name>
    <name type="common">Mayne's house dust mite</name>
    <dbReference type="NCBI Taxonomy" id="6958"/>
    <lineage>
        <taxon>Eukaryota</taxon>
        <taxon>Metazoa</taxon>
        <taxon>Ecdysozoa</taxon>
        <taxon>Arthropoda</taxon>
        <taxon>Chelicerata</taxon>
        <taxon>Arachnida</taxon>
        <taxon>Acari</taxon>
        <taxon>Acariformes</taxon>
        <taxon>Sarcoptiformes</taxon>
        <taxon>Astigmata</taxon>
        <taxon>Psoroptidia</taxon>
        <taxon>Analgoidea</taxon>
        <taxon>Pyroglyphidae</taxon>
        <taxon>Pyroglyphinae</taxon>
        <taxon>Euroglyphus</taxon>
    </lineage>
</organism>
<evidence type="ECO:0000313" key="1">
    <source>
        <dbReference type="EMBL" id="OTF75221.1"/>
    </source>
</evidence>
<evidence type="ECO:0000313" key="2">
    <source>
        <dbReference type="Proteomes" id="UP000194236"/>
    </source>
</evidence>
<gene>
    <name evidence="1" type="ORF">BLA29_001628</name>
</gene>